<evidence type="ECO:0000256" key="1">
    <source>
        <dbReference type="SAM" id="Phobius"/>
    </source>
</evidence>
<gene>
    <name evidence="2" type="ORF">B0I36DRAFT_422536</name>
</gene>
<dbReference type="OrthoDB" id="408152at2759"/>
<keyword evidence="1" id="KW-0812">Transmembrane</keyword>
<evidence type="ECO:0000313" key="3">
    <source>
        <dbReference type="Proteomes" id="UP000756346"/>
    </source>
</evidence>
<keyword evidence="3" id="KW-1185">Reference proteome</keyword>
<proteinExistence type="predicted"/>
<evidence type="ECO:0000313" key="2">
    <source>
        <dbReference type="EMBL" id="KAH7031415.1"/>
    </source>
</evidence>
<dbReference type="PANTHER" id="PTHR36978:SF3">
    <property type="entry name" value="P-LOOP CONTAINING NUCLEOSIDE TRIPHOSPHATE HYDROLASE PROTEIN"/>
    <property type="match status" value="1"/>
</dbReference>
<dbReference type="RefSeq" id="XP_046013095.1">
    <property type="nucleotide sequence ID" value="XM_046162208.1"/>
</dbReference>
<protein>
    <recommendedName>
        <fullName evidence="4">P-loop containing nucleoside triphosphate hydrolase protein</fullName>
    </recommendedName>
</protein>
<feature type="transmembrane region" description="Helical" evidence="1">
    <location>
        <begin position="222"/>
        <end position="243"/>
    </location>
</feature>
<organism evidence="2 3">
    <name type="scientific">Microdochium trichocladiopsis</name>
    <dbReference type="NCBI Taxonomy" id="1682393"/>
    <lineage>
        <taxon>Eukaryota</taxon>
        <taxon>Fungi</taxon>
        <taxon>Dikarya</taxon>
        <taxon>Ascomycota</taxon>
        <taxon>Pezizomycotina</taxon>
        <taxon>Sordariomycetes</taxon>
        <taxon>Xylariomycetidae</taxon>
        <taxon>Xylariales</taxon>
        <taxon>Microdochiaceae</taxon>
        <taxon>Microdochium</taxon>
    </lineage>
</organism>
<dbReference type="AlphaFoldDB" id="A0A9P9BR19"/>
<dbReference type="EMBL" id="JAGTJQ010000005">
    <property type="protein sequence ID" value="KAH7031415.1"/>
    <property type="molecule type" value="Genomic_DNA"/>
</dbReference>
<dbReference type="InterPro" id="IPR040632">
    <property type="entry name" value="Sulfotransfer_4"/>
</dbReference>
<accession>A0A9P9BR19</accession>
<keyword evidence="1" id="KW-0472">Membrane</keyword>
<dbReference type="Pfam" id="PF17784">
    <property type="entry name" value="Sulfotransfer_4"/>
    <property type="match status" value="1"/>
</dbReference>
<keyword evidence="1" id="KW-1133">Transmembrane helix</keyword>
<dbReference type="InterPro" id="IPR027417">
    <property type="entry name" value="P-loop_NTPase"/>
</dbReference>
<dbReference type="Proteomes" id="UP000756346">
    <property type="component" value="Unassembled WGS sequence"/>
</dbReference>
<dbReference type="PANTHER" id="PTHR36978">
    <property type="entry name" value="P-LOOP CONTAINING NUCLEOTIDE TRIPHOSPHATE HYDROLASE"/>
    <property type="match status" value="1"/>
</dbReference>
<comment type="caution">
    <text evidence="2">The sequence shown here is derived from an EMBL/GenBank/DDBJ whole genome shotgun (WGS) entry which is preliminary data.</text>
</comment>
<dbReference type="SUPFAM" id="SSF52540">
    <property type="entry name" value="P-loop containing nucleoside triphosphate hydrolases"/>
    <property type="match status" value="1"/>
</dbReference>
<sequence>MGAAPSIPTDSSRTVQVIGAGFSRTGTVSMQMALEILLKGPVLHGGTQFITREDAYCKTWLSAYHAGEACDQDAVLKHLLELYPDAKVVLVKRDPVSWWRSADELRGQIALWWLRLVMWPVPGWRWLPYLMDEFAAGMNELKRRPRGDGTGLLTVEEAALGPHALENYYHRVRASVPKDQLLEMELGDGWEPLCTFLGAPVPNQPFPRANDAAASAETAKSVLALVAQVWVGILGALGGLVYLGTRVWHGRHF</sequence>
<evidence type="ECO:0008006" key="4">
    <source>
        <dbReference type="Google" id="ProtNLM"/>
    </source>
</evidence>
<reference evidence="2" key="1">
    <citation type="journal article" date="2021" name="Nat. Commun.">
        <title>Genetic determinants of endophytism in the Arabidopsis root mycobiome.</title>
        <authorList>
            <person name="Mesny F."/>
            <person name="Miyauchi S."/>
            <person name="Thiergart T."/>
            <person name="Pickel B."/>
            <person name="Atanasova L."/>
            <person name="Karlsson M."/>
            <person name="Huettel B."/>
            <person name="Barry K.W."/>
            <person name="Haridas S."/>
            <person name="Chen C."/>
            <person name="Bauer D."/>
            <person name="Andreopoulos W."/>
            <person name="Pangilinan J."/>
            <person name="LaButti K."/>
            <person name="Riley R."/>
            <person name="Lipzen A."/>
            <person name="Clum A."/>
            <person name="Drula E."/>
            <person name="Henrissat B."/>
            <person name="Kohler A."/>
            <person name="Grigoriev I.V."/>
            <person name="Martin F.M."/>
            <person name="Hacquard S."/>
        </authorList>
    </citation>
    <scope>NUCLEOTIDE SEQUENCE</scope>
    <source>
        <strain evidence="2">MPI-CAGE-CH-0230</strain>
    </source>
</reference>
<name>A0A9P9BR19_9PEZI</name>
<dbReference type="GeneID" id="70191754"/>
<dbReference type="Gene3D" id="3.40.50.300">
    <property type="entry name" value="P-loop containing nucleotide triphosphate hydrolases"/>
    <property type="match status" value="1"/>
</dbReference>